<protein>
    <submittedName>
        <fullName evidence="9">F-box-like/WD repeat-containing protein ebi</fullName>
    </submittedName>
</protein>
<dbReference type="InterPro" id="IPR019775">
    <property type="entry name" value="WD40_repeat_CS"/>
</dbReference>
<evidence type="ECO:0000256" key="4">
    <source>
        <dbReference type="ARBA" id="ARBA00023015"/>
    </source>
</evidence>
<dbReference type="InterPro" id="IPR036322">
    <property type="entry name" value="WD40_repeat_dom_sf"/>
</dbReference>
<feature type="repeat" description="WD" evidence="8">
    <location>
        <begin position="195"/>
        <end position="236"/>
    </location>
</feature>
<dbReference type="Proteomes" id="UP001151699">
    <property type="component" value="Chromosome A"/>
</dbReference>
<dbReference type="InterPro" id="IPR020472">
    <property type="entry name" value="WD40_PAC1"/>
</dbReference>
<comment type="caution">
    <text evidence="9">The sequence shown here is derived from an EMBL/GenBank/DDBJ whole genome shotgun (WGS) entry which is preliminary data.</text>
</comment>
<keyword evidence="10" id="KW-1185">Reference proteome</keyword>
<keyword evidence="2 8" id="KW-0853">WD repeat</keyword>
<evidence type="ECO:0000256" key="8">
    <source>
        <dbReference type="PROSITE-ProRule" id="PRU00221"/>
    </source>
</evidence>
<evidence type="ECO:0000313" key="10">
    <source>
        <dbReference type="Proteomes" id="UP001151699"/>
    </source>
</evidence>
<dbReference type="SUPFAM" id="SSF50978">
    <property type="entry name" value="WD40 repeat-like"/>
    <property type="match status" value="1"/>
</dbReference>
<dbReference type="GO" id="GO:0000118">
    <property type="term" value="C:histone deacetylase complex"/>
    <property type="evidence" value="ECO:0007669"/>
    <property type="project" value="TreeGrafter"/>
</dbReference>
<keyword evidence="3" id="KW-0677">Repeat</keyword>
<dbReference type="InterPro" id="IPR015943">
    <property type="entry name" value="WD40/YVTN_repeat-like_dom_sf"/>
</dbReference>
<dbReference type="PROSITE" id="PS50294">
    <property type="entry name" value="WD_REPEATS_REGION"/>
    <property type="match status" value="4"/>
</dbReference>
<organism evidence="9 10">
    <name type="scientific">Pseudolycoriella hygida</name>
    <dbReference type="NCBI Taxonomy" id="35572"/>
    <lineage>
        <taxon>Eukaryota</taxon>
        <taxon>Metazoa</taxon>
        <taxon>Ecdysozoa</taxon>
        <taxon>Arthropoda</taxon>
        <taxon>Hexapoda</taxon>
        <taxon>Insecta</taxon>
        <taxon>Pterygota</taxon>
        <taxon>Neoptera</taxon>
        <taxon>Endopterygota</taxon>
        <taxon>Diptera</taxon>
        <taxon>Nematocera</taxon>
        <taxon>Sciaroidea</taxon>
        <taxon>Sciaridae</taxon>
        <taxon>Pseudolycoriella</taxon>
    </lineage>
</organism>
<evidence type="ECO:0000256" key="1">
    <source>
        <dbReference type="ARBA" id="ARBA00004123"/>
    </source>
</evidence>
<keyword evidence="6" id="KW-0539">Nucleus</keyword>
<evidence type="ECO:0000256" key="6">
    <source>
        <dbReference type="ARBA" id="ARBA00023242"/>
    </source>
</evidence>
<dbReference type="CDD" id="cd00200">
    <property type="entry name" value="WD40"/>
    <property type="match status" value="1"/>
</dbReference>
<dbReference type="PANTHER" id="PTHR22846">
    <property type="entry name" value="WD40 REPEAT PROTEIN"/>
    <property type="match status" value="1"/>
</dbReference>
<comment type="similarity">
    <text evidence="7">Belongs to the WD repeat EBI family.</text>
</comment>
<feature type="repeat" description="WD" evidence="8">
    <location>
        <begin position="288"/>
        <end position="329"/>
    </location>
</feature>
<feature type="repeat" description="WD" evidence="8">
    <location>
        <begin position="237"/>
        <end position="287"/>
    </location>
</feature>
<dbReference type="FunFam" id="2.130.10.10:FF:000218">
    <property type="entry name" value="WD40 repeat-containing protein HOS15"/>
    <property type="match status" value="1"/>
</dbReference>
<dbReference type="Pfam" id="PF00400">
    <property type="entry name" value="WD40"/>
    <property type="match status" value="7"/>
</dbReference>
<dbReference type="Gene3D" id="2.130.10.10">
    <property type="entry name" value="YVTN repeat-like/Quinoprotein amine dehydrogenase"/>
    <property type="match status" value="1"/>
</dbReference>
<gene>
    <name evidence="9" type="primary">ebi_8</name>
    <name evidence="9" type="ORF">Bhyg_00533</name>
</gene>
<dbReference type="InterPro" id="IPR001680">
    <property type="entry name" value="WD40_rpt"/>
</dbReference>
<dbReference type="PROSITE" id="PS50082">
    <property type="entry name" value="WD_REPEATS_2"/>
    <property type="match status" value="4"/>
</dbReference>
<name>A0A9Q0N886_9DIPT</name>
<keyword evidence="4" id="KW-0805">Transcription regulation</keyword>
<evidence type="ECO:0000256" key="3">
    <source>
        <dbReference type="ARBA" id="ARBA00022737"/>
    </source>
</evidence>
<dbReference type="SMART" id="SM00320">
    <property type="entry name" value="WD40"/>
    <property type="match status" value="8"/>
</dbReference>
<evidence type="ECO:0000256" key="2">
    <source>
        <dbReference type="ARBA" id="ARBA00022574"/>
    </source>
</evidence>
<evidence type="ECO:0000313" key="9">
    <source>
        <dbReference type="EMBL" id="KAJ6645328.1"/>
    </source>
</evidence>
<dbReference type="GO" id="GO:0003714">
    <property type="term" value="F:transcription corepressor activity"/>
    <property type="evidence" value="ECO:0007669"/>
    <property type="project" value="InterPro"/>
</dbReference>
<dbReference type="OrthoDB" id="1367865at2759"/>
<dbReference type="InterPro" id="IPR045183">
    <property type="entry name" value="Ebi-like"/>
</dbReference>
<evidence type="ECO:0000256" key="7">
    <source>
        <dbReference type="ARBA" id="ARBA00025741"/>
    </source>
</evidence>
<evidence type="ECO:0000256" key="5">
    <source>
        <dbReference type="ARBA" id="ARBA00023163"/>
    </source>
</evidence>
<comment type="subcellular location">
    <subcellularLocation>
        <location evidence="1">Nucleus</location>
    </subcellularLocation>
</comment>
<dbReference type="AlphaFoldDB" id="A0A9Q0N886"/>
<proteinExistence type="inferred from homology"/>
<keyword evidence="5" id="KW-0804">Transcription</keyword>
<dbReference type="GO" id="GO:0006357">
    <property type="term" value="P:regulation of transcription by RNA polymerase II"/>
    <property type="evidence" value="ECO:0007669"/>
    <property type="project" value="TreeGrafter"/>
</dbReference>
<dbReference type="PANTHER" id="PTHR22846:SF2">
    <property type="entry name" value="F-BOX-LIKE_WD REPEAT-CONTAINING PROTEIN EBI"/>
    <property type="match status" value="1"/>
</dbReference>
<dbReference type="EMBL" id="WJQU01000001">
    <property type="protein sequence ID" value="KAJ6645328.1"/>
    <property type="molecule type" value="Genomic_DNA"/>
</dbReference>
<feature type="repeat" description="WD" evidence="8">
    <location>
        <begin position="17"/>
        <end position="58"/>
    </location>
</feature>
<sequence length="365" mass="40475">MDFNQSIVIPSSKAIVLCGHESELCVCAWNPIHDVLASGCVDGTARIWDIRDNSTNPNHLVTRYLSQTYSTKERSVYDTSLLDWSADGCLLATVCFDSYLRIWSIDGILLNTLRQHEGTVYSFKWNKQGNYILAAGTYGTMIWDIATGFCLKAYCFHSGHVLHVDWQTNTSFASCGKDGIIYVCEAAMNQPIKSFEGHKGQVNAVQWDPQGQLLASCSTDKTVKIWSMKQDCCVYDILAHSKQIYSVKWSPTGPGTANPNMNRILASASLDSTIRLWDIKSGTYIQSLKKHTDAVYSIAFSPDGKYFASGGSDNYVHIWNIQSGELIHSYKGTGAILEVCWNSRSNKVGAGAIDGKVFVLDLRKL</sequence>
<dbReference type="PRINTS" id="PR00320">
    <property type="entry name" value="GPROTEINBRPT"/>
</dbReference>
<reference evidence="9" key="1">
    <citation type="submission" date="2022-07" db="EMBL/GenBank/DDBJ databases">
        <authorList>
            <person name="Trinca V."/>
            <person name="Uliana J.V.C."/>
            <person name="Torres T.T."/>
            <person name="Ward R.J."/>
            <person name="Monesi N."/>
        </authorList>
    </citation>
    <scope>NUCLEOTIDE SEQUENCE</scope>
    <source>
        <strain evidence="9">HSMRA1968</strain>
        <tissue evidence="9">Whole embryos</tissue>
    </source>
</reference>
<dbReference type="PROSITE" id="PS00678">
    <property type="entry name" value="WD_REPEATS_1"/>
    <property type="match status" value="2"/>
</dbReference>
<accession>A0A9Q0N886</accession>